<gene>
    <name evidence="1" type="primary">cas5u6u</name>
    <name evidence="1" type="ORF">H9Y04_24470</name>
</gene>
<dbReference type="RefSeq" id="WP_187816136.1">
    <property type="nucleotide sequence ID" value="NZ_JACTVJ010000011.1"/>
</dbReference>
<sequence>MPFRIAVDLLDASYQASTLDRSQAEWPPHPSRIFCALVSVADPDDPVQDAALEWLEQQPLPSVRVPAKSLEAESPRTAWVATNAPAAKPGHAVLPGRTSGGKPKVWPQRTLAHPLVEFEWSTEPSLGVLAVLEVLAKSVPYFGRASGHALVHAGIVDQPLTDIDDDEWEIWQPANESAPARAVRSLRAPYPGYLRRLRVAYEHGESAWQQDRPFPYAPRAAREPDAVEEPAASPFTDLVSFAFPAQFSLDPGLTLSVTSALRQTVMDRLEQMGHDVETMVAVHGHKDADDDRRLCAYLGLPFVGHKHADGRLRGVAVALPGDLEPAHRRALLAVLLRLDGGLSELAVRDVAKPIRLAYVRAGDTELDSLKSVRPERWTRPSRRWTTALPMVLDLFPRRRDIEGAVATGCRLAGLPDPVDIEVLPTGAFLPGAPELAQRALRRKSNERPLPVRHVRLTFDTPVAGPVVLGSKKNFGLGLCLPIDPWEAGA</sequence>
<dbReference type="Pfam" id="PF09609">
    <property type="entry name" value="Cas_GSU0054"/>
    <property type="match status" value="1"/>
</dbReference>
<reference evidence="1 2" key="1">
    <citation type="submission" date="2020-08" db="EMBL/GenBank/DDBJ databases">
        <title>Genemic of Streptomyces polyaspartic.</title>
        <authorList>
            <person name="Liu W."/>
        </authorList>
    </citation>
    <scope>NUCLEOTIDE SEQUENCE [LARGE SCALE GENOMIC DNA]</scope>
    <source>
        <strain evidence="1 2">TRM66268-LWL</strain>
    </source>
</reference>
<protein>
    <submittedName>
        <fullName evidence="1">Type I-U CRISPR-associated protein Cas5/Cas6</fullName>
    </submittedName>
</protein>
<dbReference type="NCBIfam" id="TIGR02165">
    <property type="entry name" value="cas5_6_GSU0054"/>
    <property type="match status" value="1"/>
</dbReference>
<proteinExistence type="predicted"/>
<dbReference type="Proteomes" id="UP000642284">
    <property type="component" value="Unassembled WGS sequence"/>
</dbReference>
<name>A0ABR7SLI0_9ACTN</name>
<evidence type="ECO:0000313" key="1">
    <source>
        <dbReference type="EMBL" id="MBC9715704.1"/>
    </source>
</evidence>
<organism evidence="1 2">
    <name type="scientific">Streptomyces polyasparticus</name>
    <dbReference type="NCBI Taxonomy" id="2767826"/>
    <lineage>
        <taxon>Bacteria</taxon>
        <taxon>Bacillati</taxon>
        <taxon>Actinomycetota</taxon>
        <taxon>Actinomycetes</taxon>
        <taxon>Kitasatosporales</taxon>
        <taxon>Streptomycetaceae</taxon>
        <taxon>Streptomyces</taxon>
    </lineage>
</organism>
<dbReference type="InterPro" id="IPR019089">
    <property type="entry name" value="Cas_GSU0054"/>
</dbReference>
<comment type="caution">
    <text evidence="1">The sequence shown here is derived from an EMBL/GenBank/DDBJ whole genome shotgun (WGS) entry which is preliminary data.</text>
</comment>
<dbReference type="EMBL" id="JACTVJ010000011">
    <property type="protein sequence ID" value="MBC9715704.1"/>
    <property type="molecule type" value="Genomic_DNA"/>
</dbReference>
<evidence type="ECO:0000313" key="2">
    <source>
        <dbReference type="Proteomes" id="UP000642284"/>
    </source>
</evidence>
<accession>A0ABR7SLI0</accession>
<keyword evidence="2" id="KW-1185">Reference proteome</keyword>